<dbReference type="InterPro" id="IPR027417">
    <property type="entry name" value="P-loop_NTPase"/>
</dbReference>
<evidence type="ECO:0000313" key="7">
    <source>
        <dbReference type="Proteomes" id="UP000218387"/>
    </source>
</evidence>
<evidence type="ECO:0000256" key="3">
    <source>
        <dbReference type="ARBA" id="ARBA00022741"/>
    </source>
</evidence>
<dbReference type="SUPFAM" id="SSF52540">
    <property type="entry name" value="P-loop containing nucleoside triphosphate hydrolases"/>
    <property type="match status" value="1"/>
</dbReference>
<reference evidence="6 7" key="1">
    <citation type="submission" date="2018-05" db="EMBL/GenBank/DDBJ databases">
        <title>Genome comparison of Eubacterium sp.</title>
        <authorList>
            <person name="Feng Y."/>
            <person name="Sanchez-Andrea I."/>
            <person name="Stams A.J.M."/>
            <person name="De Vos W.M."/>
        </authorList>
    </citation>
    <scope>NUCLEOTIDE SEQUENCE [LARGE SCALE GENOMIC DNA]</scope>
    <source>
        <strain evidence="6 7">YI</strain>
    </source>
</reference>
<dbReference type="PANTHER" id="PTHR43335">
    <property type="entry name" value="ABC TRANSPORTER, ATP-BINDING PROTEIN"/>
    <property type="match status" value="1"/>
</dbReference>
<dbReference type="Gene3D" id="3.40.50.300">
    <property type="entry name" value="P-loop containing nucleotide triphosphate hydrolases"/>
    <property type="match status" value="1"/>
</dbReference>
<keyword evidence="7" id="KW-1185">Reference proteome</keyword>
<keyword evidence="4 6" id="KW-0067">ATP-binding</keyword>
<dbReference type="KEGG" id="emt:CPZ25_000490"/>
<gene>
    <name evidence="6" type="ORF">CPZ25_000490</name>
</gene>
<dbReference type="SMART" id="SM00382">
    <property type="entry name" value="AAA"/>
    <property type="match status" value="1"/>
</dbReference>
<feature type="domain" description="ABC transporter" evidence="5">
    <location>
        <begin position="6"/>
        <end position="234"/>
    </location>
</feature>
<evidence type="ECO:0000256" key="2">
    <source>
        <dbReference type="ARBA" id="ARBA00022448"/>
    </source>
</evidence>
<evidence type="ECO:0000256" key="4">
    <source>
        <dbReference type="ARBA" id="ARBA00022840"/>
    </source>
</evidence>
<dbReference type="PROSITE" id="PS50893">
    <property type="entry name" value="ABC_TRANSPORTER_2"/>
    <property type="match status" value="1"/>
</dbReference>
<organism evidence="6 7">
    <name type="scientific">Eubacterium maltosivorans</name>
    <dbReference type="NCBI Taxonomy" id="2041044"/>
    <lineage>
        <taxon>Bacteria</taxon>
        <taxon>Bacillati</taxon>
        <taxon>Bacillota</taxon>
        <taxon>Clostridia</taxon>
        <taxon>Eubacteriales</taxon>
        <taxon>Eubacteriaceae</taxon>
        <taxon>Eubacterium</taxon>
    </lineage>
</organism>
<proteinExistence type="inferred from homology"/>
<dbReference type="Proteomes" id="UP000218387">
    <property type="component" value="Chromosome"/>
</dbReference>
<evidence type="ECO:0000313" key="6">
    <source>
        <dbReference type="EMBL" id="QCT69842.1"/>
    </source>
</evidence>
<name>A0A4P9C5K8_EUBML</name>
<keyword evidence="2" id="KW-0813">Transport</keyword>
<dbReference type="InterPro" id="IPR003593">
    <property type="entry name" value="AAA+_ATPase"/>
</dbReference>
<dbReference type="RefSeq" id="WP_096919327.1">
    <property type="nucleotide sequence ID" value="NZ_CP029487.1"/>
</dbReference>
<dbReference type="PROSITE" id="PS00211">
    <property type="entry name" value="ABC_TRANSPORTER_1"/>
    <property type="match status" value="1"/>
</dbReference>
<sequence>MKTTVLKTRNLTKKYHHVPAVEGISLSLKKGDIYGLIGKNGAGKTTLIRLITSLALPDMGEIELWGEASASGLNTMRRRIGAIVEDACFYPFMSARDNLEYYRIQRGIAGKECVEEALELVGLSDTGKKKFQKFSLGMKQRLGLALAIMHRPDFLILDEPTNGLDPMGIVEIRNVLLRLNQEREVTILISSHILSELSTLATRYGFIHKGRLVNEITASELESQCQEYLEVVADNTERAAMVLETCLDCRAYEVLPNGVLRVYGFLDQAPLLSQTLSQNGVGLCSLTPKGTSLEDYFISVIGGVENA</sequence>
<keyword evidence="3" id="KW-0547">Nucleotide-binding</keyword>
<dbReference type="AlphaFoldDB" id="A0A4P9C5K8"/>
<comment type="similarity">
    <text evidence="1">Belongs to the ABC transporter superfamily.</text>
</comment>
<evidence type="ECO:0000259" key="5">
    <source>
        <dbReference type="PROSITE" id="PS50893"/>
    </source>
</evidence>
<dbReference type="PANTHER" id="PTHR43335:SF8">
    <property type="entry name" value="ABC TRANSPORTER, ATP-BINDING PROTEIN"/>
    <property type="match status" value="1"/>
</dbReference>
<dbReference type="InterPro" id="IPR017871">
    <property type="entry name" value="ABC_transporter-like_CS"/>
</dbReference>
<protein>
    <submittedName>
        <fullName evidence="6">Bacitracin ABC transporter ATP-binding protein</fullName>
    </submittedName>
</protein>
<dbReference type="GO" id="GO:0016887">
    <property type="term" value="F:ATP hydrolysis activity"/>
    <property type="evidence" value="ECO:0007669"/>
    <property type="project" value="InterPro"/>
</dbReference>
<accession>A0A4P9C5K8</accession>
<dbReference type="InterPro" id="IPR003439">
    <property type="entry name" value="ABC_transporter-like_ATP-bd"/>
</dbReference>
<dbReference type="Pfam" id="PF00005">
    <property type="entry name" value="ABC_tran"/>
    <property type="match status" value="1"/>
</dbReference>
<dbReference type="GO" id="GO:0005524">
    <property type="term" value="F:ATP binding"/>
    <property type="evidence" value="ECO:0007669"/>
    <property type="project" value="UniProtKB-KW"/>
</dbReference>
<dbReference type="EMBL" id="CP029487">
    <property type="protein sequence ID" value="QCT69842.1"/>
    <property type="molecule type" value="Genomic_DNA"/>
</dbReference>
<evidence type="ECO:0000256" key="1">
    <source>
        <dbReference type="ARBA" id="ARBA00005417"/>
    </source>
</evidence>